<dbReference type="InterPro" id="IPR005502">
    <property type="entry name" value="Ribosyl_crysJ1"/>
</dbReference>
<dbReference type="GO" id="GO:0016787">
    <property type="term" value="F:hydrolase activity"/>
    <property type="evidence" value="ECO:0007669"/>
    <property type="project" value="UniProtKB-KW"/>
</dbReference>
<keyword evidence="3" id="KW-1185">Reference proteome</keyword>
<accession>A0A0A2EZ09</accession>
<organism evidence="2 3">
    <name type="scientific">Porphyromonas cangingivalis</name>
    <dbReference type="NCBI Taxonomy" id="36874"/>
    <lineage>
        <taxon>Bacteria</taxon>
        <taxon>Pseudomonadati</taxon>
        <taxon>Bacteroidota</taxon>
        <taxon>Bacteroidia</taxon>
        <taxon>Bacteroidales</taxon>
        <taxon>Porphyromonadaceae</taxon>
        <taxon>Porphyromonas</taxon>
    </lineage>
</organism>
<dbReference type="InterPro" id="IPR050792">
    <property type="entry name" value="ADP-ribosylglycohydrolase"/>
</dbReference>
<dbReference type="AlphaFoldDB" id="A0A0A2EZ09"/>
<keyword evidence="1" id="KW-0479">Metal-binding</keyword>
<dbReference type="PANTHER" id="PTHR16222">
    <property type="entry name" value="ADP-RIBOSYLGLYCOHYDROLASE"/>
    <property type="match status" value="1"/>
</dbReference>
<comment type="caution">
    <text evidence="2">The sequence shown here is derived from an EMBL/GenBank/DDBJ whole genome shotgun (WGS) entry which is preliminary data.</text>
</comment>
<dbReference type="SUPFAM" id="SSF101478">
    <property type="entry name" value="ADP-ribosylglycohydrolase"/>
    <property type="match status" value="1"/>
</dbReference>
<dbReference type="Pfam" id="PF03747">
    <property type="entry name" value="ADP_ribosyl_GH"/>
    <property type="match status" value="1"/>
</dbReference>
<dbReference type="InterPro" id="IPR036705">
    <property type="entry name" value="Ribosyl_crysJ1_sf"/>
</dbReference>
<feature type="binding site" evidence="1">
    <location>
        <position position="36"/>
    </location>
    <ligand>
        <name>Mg(2+)</name>
        <dbReference type="ChEBI" id="CHEBI:18420"/>
        <label>1</label>
    </ligand>
</feature>
<dbReference type="Proteomes" id="UP000030125">
    <property type="component" value="Unassembled WGS sequence"/>
</dbReference>
<dbReference type="EMBL" id="JQJD01000005">
    <property type="protein sequence ID" value="KGN82907.1"/>
    <property type="molecule type" value="Genomic_DNA"/>
</dbReference>
<feature type="binding site" evidence="1">
    <location>
        <position position="34"/>
    </location>
    <ligand>
        <name>Mg(2+)</name>
        <dbReference type="ChEBI" id="CHEBI:18420"/>
        <label>1</label>
    </ligand>
</feature>
<name>A0A0A2EZ09_PORCN</name>
<dbReference type="OrthoDB" id="9798107at2"/>
<evidence type="ECO:0000313" key="3">
    <source>
        <dbReference type="Proteomes" id="UP000030125"/>
    </source>
</evidence>
<protein>
    <submittedName>
        <fullName evidence="2">ADP-ribosylglycohydrolase</fullName>
    </submittedName>
</protein>
<gene>
    <name evidence="2" type="ORF">HQ35_01485</name>
</gene>
<comment type="cofactor">
    <cofactor evidence="1">
        <name>Mg(2+)</name>
        <dbReference type="ChEBI" id="CHEBI:18420"/>
    </cofactor>
    <text evidence="1">Binds 2 magnesium ions per subunit.</text>
</comment>
<proteinExistence type="predicted"/>
<feature type="binding site" evidence="1">
    <location>
        <position position="212"/>
    </location>
    <ligand>
        <name>Mg(2+)</name>
        <dbReference type="ChEBI" id="CHEBI:18420"/>
        <label>1</label>
    </ligand>
</feature>
<dbReference type="STRING" id="36874.HQ34_07010"/>
<feature type="binding site" evidence="1">
    <location>
        <position position="209"/>
    </location>
    <ligand>
        <name>Mg(2+)</name>
        <dbReference type="ChEBI" id="CHEBI:18420"/>
        <label>1</label>
    </ligand>
</feature>
<sequence>MLGAIIGDIVGSRFEFNSTRRKDFEFFTGECDFTDDTVCTVAVADAVLRDLDFGKTLHDWCNRYPYPMGAYGGRFSEWVHSSTPKPYGSFGNGSAMRVSACGWLRMREEVLTKAKASAECTHNHPEGIKGAVCVADCIHHVLRGATKEEIKALVISEYGYDLDQTCDEIRATNTFNETCQVTVPQSIVCFLESKDFEDAIRLAVSIGGDSDTIAAITGGIAEAYHGISDEMRAKALTYLKKDMKEVIDLFEKKYGKHK</sequence>
<dbReference type="GO" id="GO:0046872">
    <property type="term" value="F:metal ion binding"/>
    <property type="evidence" value="ECO:0007669"/>
    <property type="project" value="UniProtKB-KW"/>
</dbReference>
<keyword evidence="2" id="KW-0378">Hydrolase</keyword>
<dbReference type="Gene3D" id="1.10.4080.10">
    <property type="entry name" value="ADP-ribosylation/Crystallin J1"/>
    <property type="match status" value="1"/>
</dbReference>
<feature type="binding site" evidence="1">
    <location>
        <position position="211"/>
    </location>
    <ligand>
        <name>Mg(2+)</name>
        <dbReference type="ChEBI" id="CHEBI:18420"/>
        <label>1</label>
    </ligand>
</feature>
<dbReference type="eggNOG" id="COG1397">
    <property type="taxonomic scope" value="Bacteria"/>
</dbReference>
<reference evidence="2 3" key="1">
    <citation type="submission" date="2014-08" db="EMBL/GenBank/DDBJ databases">
        <title>Porphyromonas cangingivalis strain:COT-109_OH1386 Genome sequencing.</title>
        <authorList>
            <person name="Wallis C."/>
            <person name="Deusch O."/>
            <person name="O'Flynn C."/>
            <person name="Davis I."/>
            <person name="Jospin G."/>
            <person name="Darling A.E."/>
            <person name="Coil D.A."/>
            <person name="Alexiev A."/>
            <person name="Horsfall A."/>
            <person name="Kirkwood N."/>
            <person name="Harris S."/>
            <person name="Eisen J.A."/>
        </authorList>
    </citation>
    <scope>NUCLEOTIDE SEQUENCE [LARGE SCALE GENOMIC DNA]</scope>
    <source>
        <strain evidence="3">COT-109 OH1386</strain>
    </source>
</reference>
<evidence type="ECO:0000313" key="2">
    <source>
        <dbReference type="EMBL" id="KGN82907.1"/>
    </source>
</evidence>
<feature type="binding site" evidence="1">
    <location>
        <position position="35"/>
    </location>
    <ligand>
        <name>Mg(2+)</name>
        <dbReference type="ChEBI" id="CHEBI:18420"/>
        <label>1</label>
    </ligand>
</feature>
<evidence type="ECO:0000256" key="1">
    <source>
        <dbReference type="PIRSR" id="PIRSR605502-1"/>
    </source>
</evidence>
<keyword evidence="1" id="KW-0460">Magnesium</keyword>
<dbReference type="RefSeq" id="WP_036850339.1">
    <property type="nucleotide sequence ID" value="NZ_JQJD01000005.1"/>
</dbReference>
<dbReference type="PANTHER" id="PTHR16222:SF12">
    <property type="entry name" value="ADP-RIBOSYLGLYCOHYDROLASE-RELATED"/>
    <property type="match status" value="1"/>
</dbReference>